<reference evidence="2" key="1">
    <citation type="submission" date="2018-01" db="EMBL/GenBank/DDBJ databases">
        <authorList>
            <person name="Li J."/>
        </authorList>
    </citation>
    <scope>NUCLEOTIDE SEQUENCE [LARGE SCALE GENOMIC DNA]</scope>
    <source>
        <strain evidence="2">592</strain>
    </source>
</reference>
<dbReference type="SUPFAM" id="SSF159238">
    <property type="entry name" value="SO1590-like"/>
    <property type="match status" value="1"/>
</dbReference>
<dbReference type="InterPro" id="IPR023159">
    <property type="entry name" value="SO1590-like_sf"/>
</dbReference>
<dbReference type="KEGG" id="aez:C3E78_13295"/>
<dbReference type="RefSeq" id="WP_108579152.1">
    <property type="nucleotide sequence ID" value="NZ_CP026952.1"/>
</dbReference>
<dbReference type="InterPro" id="IPR021607">
    <property type="entry name" value="DUF3224"/>
</dbReference>
<proteinExistence type="predicted"/>
<name>A0A2S0WPD3_9ACTN</name>
<sequence>MTRSHTTTARFTVAGWKEEVVVDIDHDGQEINGVTYPKRGFSRADVTYAYSGSIEGTSTLAYLISYRPGSAPVVGFEHFTGSIDGHDGSVVLQHAGEHDAEAVRATLQVVPGMGTGGLEGLTGEATVEIAGHSDDGYAITLAYEL</sequence>
<protein>
    <submittedName>
        <fullName evidence="1">DUF3224 domain-containing protein</fullName>
    </submittedName>
</protein>
<dbReference type="EMBL" id="CP026952">
    <property type="protein sequence ID" value="AWB93104.1"/>
    <property type="molecule type" value="Genomic_DNA"/>
</dbReference>
<organism evidence="1 2">
    <name type="scientific">Aeromicrobium chenweiae</name>
    <dbReference type="NCBI Taxonomy" id="2079793"/>
    <lineage>
        <taxon>Bacteria</taxon>
        <taxon>Bacillati</taxon>
        <taxon>Actinomycetota</taxon>
        <taxon>Actinomycetes</taxon>
        <taxon>Propionibacteriales</taxon>
        <taxon>Nocardioidaceae</taxon>
        <taxon>Aeromicrobium</taxon>
    </lineage>
</organism>
<dbReference type="Pfam" id="PF11528">
    <property type="entry name" value="DUF3224"/>
    <property type="match status" value="1"/>
</dbReference>
<dbReference type="Proteomes" id="UP000244384">
    <property type="component" value="Chromosome"/>
</dbReference>
<evidence type="ECO:0000313" key="1">
    <source>
        <dbReference type="EMBL" id="AWB93104.1"/>
    </source>
</evidence>
<gene>
    <name evidence="1" type="ORF">C3E78_13295</name>
</gene>
<evidence type="ECO:0000313" key="2">
    <source>
        <dbReference type="Proteomes" id="UP000244384"/>
    </source>
</evidence>
<dbReference type="Gene3D" id="2.40.350.10">
    <property type="entry name" value="SO1590-like"/>
    <property type="match status" value="1"/>
</dbReference>
<dbReference type="OrthoDB" id="7947478at2"/>
<keyword evidence="2" id="KW-1185">Reference proteome</keyword>
<accession>A0A5F2EY06</accession>
<accession>A0A2S0WPD3</accession>
<dbReference type="AlphaFoldDB" id="A0A2S0WPD3"/>